<proteinExistence type="predicted"/>
<organism evidence="2 3">
    <name type="scientific">Candidatus Schekmanbacteria bacterium RBG_13_48_7</name>
    <dbReference type="NCBI Taxonomy" id="1817878"/>
    <lineage>
        <taxon>Bacteria</taxon>
        <taxon>Candidatus Schekmaniibacteriota</taxon>
    </lineage>
</organism>
<comment type="caution">
    <text evidence="2">The sequence shown here is derived from an EMBL/GenBank/DDBJ whole genome shotgun (WGS) entry which is preliminary data.</text>
</comment>
<evidence type="ECO:0000313" key="2">
    <source>
        <dbReference type="EMBL" id="OGL48713.1"/>
    </source>
</evidence>
<dbReference type="Gene3D" id="3.30.460.40">
    <property type="match status" value="1"/>
</dbReference>
<protein>
    <recommendedName>
        <fullName evidence="1">DUF6036 domain-containing protein</fullName>
    </recommendedName>
</protein>
<feature type="domain" description="DUF6036" evidence="1">
    <location>
        <begin position="10"/>
        <end position="144"/>
    </location>
</feature>
<dbReference type="InterPro" id="IPR045792">
    <property type="entry name" value="DUF6036"/>
</dbReference>
<dbReference type="Pfam" id="PF19502">
    <property type="entry name" value="DUF6036"/>
    <property type="match status" value="1"/>
</dbReference>
<accession>A0A1F7S4H9</accession>
<dbReference type="Proteomes" id="UP000179266">
    <property type="component" value="Unassembled WGS sequence"/>
</dbReference>
<evidence type="ECO:0000313" key="3">
    <source>
        <dbReference type="Proteomes" id="UP000179266"/>
    </source>
</evidence>
<dbReference type="InterPro" id="IPR043519">
    <property type="entry name" value="NT_sf"/>
</dbReference>
<name>A0A1F7S4H9_9BACT</name>
<reference evidence="2 3" key="1">
    <citation type="journal article" date="2016" name="Nat. Commun.">
        <title>Thousands of microbial genomes shed light on interconnected biogeochemical processes in an aquifer system.</title>
        <authorList>
            <person name="Anantharaman K."/>
            <person name="Brown C.T."/>
            <person name="Hug L.A."/>
            <person name="Sharon I."/>
            <person name="Castelle C.J."/>
            <person name="Probst A.J."/>
            <person name="Thomas B.C."/>
            <person name="Singh A."/>
            <person name="Wilkins M.J."/>
            <person name="Karaoz U."/>
            <person name="Brodie E.L."/>
            <person name="Williams K.H."/>
            <person name="Hubbard S.S."/>
            <person name="Banfield J.F."/>
        </authorList>
    </citation>
    <scope>NUCLEOTIDE SEQUENCE [LARGE SCALE GENOMIC DNA]</scope>
</reference>
<gene>
    <name evidence="2" type="ORF">A2161_05480</name>
</gene>
<dbReference type="AlphaFoldDB" id="A0A1F7S4H9"/>
<evidence type="ECO:0000259" key="1">
    <source>
        <dbReference type="Pfam" id="PF19502"/>
    </source>
</evidence>
<dbReference type="SUPFAM" id="SSF81301">
    <property type="entry name" value="Nucleotidyltransferase"/>
    <property type="match status" value="1"/>
</dbReference>
<dbReference type="EMBL" id="MGDD01000032">
    <property type="protein sequence ID" value="OGL48713.1"/>
    <property type="molecule type" value="Genomic_DNA"/>
</dbReference>
<sequence>MIQLPPDFKELLNLLNSNNVKYLVVGGYAVAFHGYPRTTGDIDIWTSNDSDNVRKLMVALKEFGFDVPEYEKTRFLTEKRILRMGFPPLRVELMNSISGVEFQSCFESKHMVVLEDIEVSFINLDDLKTYKKASGRHQDLNDLEKLP</sequence>